<feature type="domain" description="Response regulatory" evidence="3">
    <location>
        <begin position="5"/>
        <end position="118"/>
    </location>
</feature>
<dbReference type="PANTHER" id="PTHR44591">
    <property type="entry name" value="STRESS RESPONSE REGULATOR PROTEIN 1"/>
    <property type="match status" value="1"/>
</dbReference>
<proteinExistence type="predicted"/>
<feature type="modified residue" description="4-aspartylphosphate" evidence="2">
    <location>
        <position position="53"/>
    </location>
</feature>
<dbReference type="EMBL" id="BMER01000007">
    <property type="protein sequence ID" value="GGH04237.1"/>
    <property type="molecule type" value="Genomic_DNA"/>
</dbReference>
<dbReference type="PROSITE" id="PS50110">
    <property type="entry name" value="RESPONSE_REGULATORY"/>
    <property type="match status" value="1"/>
</dbReference>
<dbReference type="SUPFAM" id="SSF52172">
    <property type="entry name" value="CheY-like"/>
    <property type="match status" value="1"/>
</dbReference>
<evidence type="ECO:0000256" key="1">
    <source>
        <dbReference type="ARBA" id="ARBA00022553"/>
    </source>
</evidence>
<dbReference type="PANTHER" id="PTHR44591:SF3">
    <property type="entry name" value="RESPONSE REGULATORY DOMAIN-CONTAINING PROTEIN"/>
    <property type="match status" value="1"/>
</dbReference>
<sequence length="121" mass="13885">MMKKKILYAEDDGDMLDIVSEFMQFEDYEVITDNGKTIQKKLEQHEIGLILLDENLSWGWGSDLCRALRGNKETADIPVVLISALKDVDEIAEECGANAYIRKPFDIYDVIDVVNLHYRSQ</sequence>
<dbReference type="GO" id="GO:0000160">
    <property type="term" value="P:phosphorelay signal transduction system"/>
    <property type="evidence" value="ECO:0007669"/>
    <property type="project" value="InterPro"/>
</dbReference>
<dbReference type="InterPro" id="IPR001789">
    <property type="entry name" value="Sig_transdc_resp-reg_receiver"/>
</dbReference>
<name>A0A917MFV7_9SPHI</name>
<keyword evidence="5" id="KW-1185">Reference proteome</keyword>
<organism evidence="4 5">
    <name type="scientific">Parapedobacter pyrenivorans</name>
    <dbReference type="NCBI Taxonomy" id="1305674"/>
    <lineage>
        <taxon>Bacteria</taxon>
        <taxon>Pseudomonadati</taxon>
        <taxon>Bacteroidota</taxon>
        <taxon>Sphingobacteriia</taxon>
        <taxon>Sphingobacteriales</taxon>
        <taxon>Sphingobacteriaceae</taxon>
        <taxon>Parapedobacter</taxon>
    </lineage>
</organism>
<dbReference type="InterPro" id="IPR011006">
    <property type="entry name" value="CheY-like_superfamily"/>
</dbReference>
<evidence type="ECO:0000256" key="2">
    <source>
        <dbReference type="PROSITE-ProRule" id="PRU00169"/>
    </source>
</evidence>
<accession>A0A917MFV7</accession>
<dbReference type="Proteomes" id="UP000660862">
    <property type="component" value="Unassembled WGS sequence"/>
</dbReference>
<evidence type="ECO:0000313" key="5">
    <source>
        <dbReference type="Proteomes" id="UP000660862"/>
    </source>
</evidence>
<dbReference type="Pfam" id="PF00072">
    <property type="entry name" value="Response_reg"/>
    <property type="match status" value="1"/>
</dbReference>
<dbReference type="Gene3D" id="3.40.50.2300">
    <property type="match status" value="1"/>
</dbReference>
<gene>
    <name evidence="4" type="ORF">GCM10007415_45640</name>
</gene>
<dbReference type="AlphaFoldDB" id="A0A917MFV7"/>
<keyword evidence="1 2" id="KW-0597">Phosphoprotein</keyword>
<reference evidence="4" key="1">
    <citation type="journal article" date="2014" name="Int. J. Syst. Evol. Microbiol.">
        <title>Complete genome sequence of Corynebacterium casei LMG S-19264T (=DSM 44701T), isolated from a smear-ripened cheese.</title>
        <authorList>
            <consortium name="US DOE Joint Genome Institute (JGI-PGF)"/>
            <person name="Walter F."/>
            <person name="Albersmeier A."/>
            <person name="Kalinowski J."/>
            <person name="Ruckert C."/>
        </authorList>
    </citation>
    <scope>NUCLEOTIDE SEQUENCE</scope>
    <source>
        <strain evidence="4">CGMCC 1.12195</strain>
    </source>
</reference>
<dbReference type="InterPro" id="IPR050595">
    <property type="entry name" value="Bact_response_regulator"/>
</dbReference>
<reference evidence="4" key="2">
    <citation type="submission" date="2020-09" db="EMBL/GenBank/DDBJ databases">
        <authorList>
            <person name="Sun Q."/>
            <person name="Zhou Y."/>
        </authorList>
    </citation>
    <scope>NUCLEOTIDE SEQUENCE</scope>
    <source>
        <strain evidence="4">CGMCC 1.12195</strain>
    </source>
</reference>
<dbReference type="RefSeq" id="WP_188508455.1">
    <property type="nucleotide sequence ID" value="NZ_BMER01000007.1"/>
</dbReference>
<comment type="caution">
    <text evidence="4">The sequence shown here is derived from an EMBL/GenBank/DDBJ whole genome shotgun (WGS) entry which is preliminary data.</text>
</comment>
<protein>
    <recommendedName>
        <fullName evidence="3">Response regulatory domain-containing protein</fullName>
    </recommendedName>
</protein>
<dbReference type="SMART" id="SM00448">
    <property type="entry name" value="REC"/>
    <property type="match status" value="1"/>
</dbReference>
<evidence type="ECO:0000313" key="4">
    <source>
        <dbReference type="EMBL" id="GGH04237.1"/>
    </source>
</evidence>
<evidence type="ECO:0000259" key="3">
    <source>
        <dbReference type="PROSITE" id="PS50110"/>
    </source>
</evidence>